<feature type="domain" description="D-isomer specific 2-hydroxyacid dehydrogenase NAD-binding" evidence="3">
    <location>
        <begin position="101"/>
        <end position="268"/>
    </location>
</feature>
<organism evidence="4 5">
    <name type="scientific">Propionicimonas paludicola</name>
    <dbReference type="NCBI Taxonomy" id="185243"/>
    <lineage>
        <taxon>Bacteria</taxon>
        <taxon>Bacillati</taxon>
        <taxon>Actinomycetota</taxon>
        <taxon>Actinomycetes</taxon>
        <taxon>Propionibacteriales</taxon>
        <taxon>Nocardioidaceae</taxon>
        <taxon>Propionicimonas</taxon>
    </lineage>
</organism>
<dbReference type="CDD" id="cd12166">
    <property type="entry name" value="2-Hacid_dh_7"/>
    <property type="match status" value="1"/>
</dbReference>
<dbReference type="PROSITE" id="PS00671">
    <property type="entry name" value="D_2_HYDROXYACID_DH_3"/>
    <property type="match status" value="1"/>
</dbReference>
<accession>A0A2A9CU06</accession>
<comment type="caution">
    <text evidence="4">The sequence shown here is derived from an EMBL/GenBank/DDBJ whole genome shotgun (WGS) entry which is preliminary data.</text>
</comment>
<dbReference type="InterPro" id="IPR029753">
    <property type="entry name" value="D-isomer_DH_CS"/>
</dbReference>
<evidence type="ECO:0000256" key="1">
    <source>
        <dbReference type="ARBA" id="ARBA00023002"/>
    </source>
</evidence>
<reference evidence="4 5" key="1">
    <citation type="submission" date="2017-10" db="EMBL/GenBank/DDBJ databases">
        <title>Sequencing the genomes of 1000 actinobacteria strains.</title>
        <authorList>
            <person name="Klenk H.-P."/>
        </authorList>
    </citation>
    <scope>NUCLEOTIDE SEQUENCE [LARGE SCALE GENOMIC DNA]</scope>
    <source>
        <strain evidence="4 5">DSM 15597</strain>
    </source>
</reference>
<evidence type="ECO:0000259" key="3">
    <source>
        <dbReference type="Pfam" id="PF02826"/>
    </source>
</evidence>
<dbReference type="AlphaFoldDB" id="A0A2A9CU06"/>
<evidence type="ECO:0000313" key="4">
    <source>
        <dbReference type="EMBL" id="PFG17110.1"/>
    </source>
</evidence>
<gene>
    <name evidence="4" type="ORF">ATK74_1671</name>
</gene>
<dbReference type="InterPro" id="IPR006140">
    <property type="entry name" value="D-isomer_DH_NAD-bd"/>
</dbReference>
<dbReference type="InterPro" id="IPR036291">
    <property type="entry name" value="NAD(P)-bd_dom_sf"/>
</dbReference>
<dbReference type="Proteomes" id="UP000226079">
    <property type="component" value="Unassembled WGS sequence"/>
</dbReference>
<dbReference type="InterPro" id="IPR050223">
    <property type="entry name" value="D-isomer_2-hydroxyacid_DH"/>
</dbReference>
<dbReference type="EMBL" id="PDJC01000001">
    <property type="protein sequence ID" value="PFG17110.1"/>
    <property type="molecule type" value="Genomic_DNA"/>
</dbReference>
<dbReference type="PANTHER" id="PTHR10996">
    <property type="entry name" value="2-HYDROXYACID DEHYDROGENASE-RELATED"/>
    <property type="match status" value="1"/>
</dbReference>
<dbReference type="GO" id="GO:0030267">
    <property type="term" value="F:glyoxylate reductase (NADPH) activity"/>
    <property type="evidence" value="ECO:0007669"/>
    <property type="project" value="TreeGrafter"/>
</dbReference>
<evidence type="ECO:0000256" key="2">
    <source>
        <dbReference type="ARBA" id="ARBA00023027"/>
    </source>
</evidence>
<dbReference type="GO" id="GO:0051287">
    <property type="term" value="F:NAD binding"/>
    <property type="evidence" value="ECO:0007669"/>
    <property type="project" value="InterPro"/>
</dbReference>
<protein>
    <submittedName>
        <fullName evidence="4">Phosphoglycerate dehydrogenase-like enzyme</fullName>
    </submittedName>
</protein>
<name>A0A2A9CU06_9ACTN</name>
<dbReference type="SUPFAM" id="SSF51735">
    <property type="entry name" value="NAD(P)-binding Rossmann-fold domains"/>
    <property type="match status" value="1"/>
</dbReference>
<proteinExistence type="predicted"/>
<dbReference type="SUPFAM" id="SSF52283">
    <property type="entry name" value="Formate/glycerate dehydrogenase catalytic domain-like"/>
    <property type="match status" value="1"/>
</dbReference>
<sequence length="302" mass="32868">MTVPDTDLLHRLDDLSDRVELVLWDLLSPLPTEVAERVSLVQIGHYWVQPDRWRRLTEVPNLRYVQLPSAGFEHALPLIPPGVTLCNGRGVHSTGTAELALALILAAQRGLPDALVAQREGRWFSPELPSLADRRVLVVGAGSVAQAVVDRLRPFEVELSLVARTARPGVHGIDELPQLLARTDIVVLTVPYSASTHHLLDAERLAALPDGALVVNVARGRVVDTEALLAELTSGRLRAALDVTDPEPLPAEHPLWHAPNTIITAHQGGNSDATYPRVAALLRRQLEHLLAGEPLDNVVTHS</sequence>
<keyword evidence="1" id="KW-0560">Oxidoreductase</keyword>
<dbReference type="PANTHER" id="PTHR10996:SF178">
    <property type="entry name" value="2-HYDROXYACID DEHYDROGENASE YGL185C-RELATED"/>
    <property type="match status" value="1"/>
</dbReference>
<dbReference type="Gene3D" id="3.40.50.720">
    <property type="entry name" value="NAD(P)-binding Rossmann-like Domain"/>
    <property type="match status" value="2"/>
</dbReference>
<keyword evidence="2" id="KW-0520">NAD</keyword>
<dbReference type="Pfam" id="PF02826">
    <property type="entry name" value="2-Hacid_dh_C"/>
    <property type="match status" value="1"/>
</dbReference>
<dbReference type="GO" id="GO:0016618">
    <property type="term" value="F:hydroxypyruvate reductase [NAD(P)H] activity"/>
    <property type="evidence" value="ECO:0007669"/>
    <property type="project" value="TreeGrafter"/>
</dbReference>
<keyword evidence="5" id="KW-1185">Reference proteome</keyword>
<dbReference type="GO" id="GO:0005829">
    <property type="term" value="C:cytosol"/>
    <property type="evidence" value="ECO:0007669"/>
    <property type="project" value="TreeGrafter"/>
</dbReference>
<evidence type="ECO:0000313" key="5">
    <source>
        <dbReference type="Proteomes" id="UP000226079"/>
    </source>
</evidence>